<feature type="region of interest" description="Disordered" evidence="1">
    <location>
        <begin position="1"/>
        <end position="22"/>
    </location>
</feature>
<evidence type="ECO:0008006" key="4">
    <source>
        <dbReference type="Google" id="ProtNLM"/>
    </source>
</evidence>
<evidence type="ECO:0000313" key="3">
    <source>
        <dbReference type="Proteomes" id="UP001049518"/>
    </source>
</evidence>
<gene>
    <name evidence="2" type="ORF">AGRA3207_003056</name>
</gene>
<dbReference type="Proteomes" id="UP001049518">
    <property type="component" value="Chromosome"/>
</dbReference>
<dbReference type="RefSeq" id="WP_231335304.1">
    <property type="nucleotide sequence ID" value="NZ_CP059572.1"/>
</dbReference>
<evidence type="ECO:0000313" key="2">
    <source>
        <dbReference type="EMBL" id="QXJ22109.1"/>
    </source>
</evidence>
<feature type="region of interest" description="Disordered" evidence="1">
    <location>
        <begin position="43"/>
        <end position="78"/>
    </location>
</feature>
<dbReference type="EMBL" id="CP059572">
    <property type="protein sequence ID" value="QXJ22109.1"/>
    <property type="molecule type" value="Genomic_DNA"/>
</dbReference>
<reference evidence="2" key="1">
    <citation type="submission" date="2020-07" db="EMBL/GenBank/DDBJ databases">
        <authorList>
            <person name="Tarantini F.S."/>
            <person name="Hong K.W."/>
            <person name="Chan K.G."/>
        </authorList>
    </citation>
    <scope>NUCLEOTIDE SEQUENCE</scope>
    <source>
        <strain evidence="2">32-07</strain>
    </source>
</reference>
<protein>
    <recommendedName>
        <fullName evidence="4">Lipoprotein</fullName>
    </recommendedName>
</protein>
<keyword evidence="3" id="KW-1185">Reference proteome</keyword>
<evidence type="ECO:0000256" key="1">
    <source>
        <dbReference type="SAM" id="MobiDB-lite"/>
    </source>
</evidence>
<organism evidence="2 3">
    <name type="scientific">Actinomadura graeca</name>
    <dbReference type="NCBI Taxonomy" id="2750812"/>
    <lineage>
        <taxon>Bacteria</taxon>
        <taxon>Bacillati</taxon>
        <taxon>Actinomycetota</taxon>
        <taxon>Actinomycetes</taxon>
        <taxon>Streptosporangiales</taxon>
        <taxon>Thermomonosporaceae</taxon>
        <taxon>Actinomadura</taxon>
    </lineage>
</organism>
<sequence>MHDTLSNGPAKSAGTRATGRRPARMAALALVPLTALALAGCGSEADPKPEAPVAAAPTPTTQPAAPSETPTLEPSFGPVKKTTVFDIATKDGYKATMTIRWHARRTVPRDTLFEGCEASLSSQGSSGTAEKVYYAATAEIGVEFQTTGGFTWPADQSINVTFGDGKETQTWDRATTCYEGQDLDSPAALRQFPLSPQSSSTTVMWVETAERTPKNPNGTIKTDPDSYEISPQTDLNGTCTEKGKKPDSARACIATYGD</sequence>
<accession>A0ABX8QTG9</accession>
<feature type="region of interest" description="Disordered" evidence="1">
    <location>
        <begin position="210"/>
        <end position="245"/>
    </location>
</feature>
<feature type="compositionally biased region" description="Low complexity" evidence="1">
    <location>
        <begin position="51"/>
        <end position="71"/>
    </location>
</feature>
<name>A0ABX8QTG9_9ACTN</name>
<proteinExistence type="predicted"/>
<feature type="compositionally biased region" description="Polar residues" evidence="1">
    <location>
        <begin position="229"/>
        <end position="239"/>
    </location>
</feature>